<keyword evidence="1" id="KW-0732">Signal</keyword>
<evidence type="ECO:0000256" key="1">
    <source>
        <dbReference type="SAM" id="SignalP"/>
    </source>
</evidence>
<dbReference type="AlphaFoldDB" id="A0A2T5V5L9"/>
<dbReference type="EMBL" id="QAYG01000008">
    <property type="protein sequence ID" value="PTW59041.1"/>
    <property type="molecule type" value="Genomic_DNA"/>
</dbReference>
<reference evidence="2 3" key="1">
    <citation type="submission" date="2018-04" db="EMBL/GenBank/DDBJ databases">
        <title>Genomic Encyclopedia of Archaeal and Bacterial Type Strains, Phase II (KMG-II): from individual species to whole genera.</title>
        <authorList>
            <person name="Goeker M."/>
        </authorList>
    </citation>
    <scope>NUCLEOTIDE SEQUENCE [LARGE SCALE GENOMIC DNA]</scope>
    <source>
        <strain evidence="2 3">DSM 23382</strain>
    </source>
</reference>
<evidence type="ECO:0000313" key="3">
    <source>
        <dbReference type="Proteomes" id="UP000244081"/>
    </source>
</evidence>
<dbReference type="PANTHER" id="PTHR42941">
    <property type="entry name" value="SLL1037 PROTEIN"/>
    <property type="match status" value="1"/>
</dbReference>
<dbReference type="SUPFAM" id="SSF53850">
    <property type="entry name" value="Periplasmic binding protein-like II"/>
    <property type="match status" value="1"/>
</dbReference>
<dbReference type="Pfam" id="PF16868">
    <property type="entry name" value="NMT1_3"/>
    <property type="match status" value="1"/>
</dbReference>
<dbReference type="NCBIfam" id="TIGR02122">
    <property type="entry name" value="TRAP_TAXI"/>
    <property type="match status" value="1"/>
</dbReference>
<proteinExistence type="predicted"/>
<feature type="signal peptide" evidence="1">
    <location>
        <begin position="1"/>
        <end position="22"/>
    </location>
</feature>
<dbReference type="CDD" id="cd13568">
    <property type="entry name" value="PBP2_TAXI_TRAP_like_3"/>
    <property type="match status" value="1"/>
</dbReference>
<gene>
    <name evidence="2" type="ORF">C8N35_10876</name>
</gene>
<dbReference type="Gene3D" id="3.40.190.10">
    <property type="entry name" value="Periplasmic binding protein-like II"/>
    <property type="match status" value="2"/>
</dbReference>
<dbReference type="PANTHER" id="PTHR42941:SF1">
    <property type="entry name" value="SLL1037 PROTEIN"/>
    <property type="match status" value="1"/>
</dbReference>
<comment type="caution">
    <text evidence="2">The sequence shown here is derived from an EMBL/GenBank/DDBJ whole genome shotgun (WGS) entry which is preliminary data.</text>
</comment>
<feature type="chain" id="PRO_5015605111" description="TRAP transporter TAXI family solute receptor" evidence="1">
    <location>
        <begin position="23"/>
        <end position="362"/>
    </location>
</feature>
<name>A0A2T5V5L9_9HYPH</name>
<evidence type="ECO:0008006" key="4">
    <source>
        <dbReference type="Google" id="ProtNLM"/>
    </source>
</evidence>
<dbReference type="InterPro" id="IPR011852">
    <property type="entry name" value="TRAP_TAXI"/>
</dbReference>
<dbReference type="Proteomes" id="UP000244081">
    <property type="component" value="Unassembled WGS sequence"/>
</dbReference>
<protein>
    <recommendedName>
        <fullName evidence="4">TRAP transporter TAXI family solute receptor</fullName>
    </recommendedName>
</protein>
<sequence>MNRRQAFLATVLAFALAGGAQAADQRFISIGTGGVTGVYYPTGGAICRLVNKERKTHGIRCSAESTGGSVYNINTVRSGELDFGVAQSDWQYHAYKGTSKFADQGPFEKERSVFSVHPEPFTLIVRADSGIDSFEGLKGHKVNVGNPGSGQRATTEVVMDAYGMKMDDFSLAAELKGSEMAQALCDGKIDAMIYTIGHPAAAITEAATTCDVKLVSVKGAPIDKLVADNPYYRIATIPAGMYKGTDEEVTTFGVGATFITSADVPDDVVYTVVKAVFDNFDDFKKLHPAFAHLKEEEMIRTVCPLRSIPVRSGITRNAAGCSRPFSLPRRYVAGGFFNDLKHAGPAHRGGLVADRVSFHPGR</sequence>
<evidence type="ECO:0000313" key="2">
    <source>
        <dbReference type="EMBL" id="PTW59041.1"/>
    </source>
</evidence>
<keyword evidence="3" id="KW-1185">Reference proteome</keyword>
<accession>A0A2T5V5L9</accession>
<organism evidence="2 3">
    <name type="scientific">Breoghania corrubedonensis</name>
    <dbReference type="NCBI Taxonomy" id="665038"/>
    <lineage>
        <taxon>Bacteria</taxon>
        <taxon>Pseudomonadati</taxon>
        <taxon>Pseudomonadota</taxon>
        <taxon>Alphaproteobacteria</taxon>
        <taxon>Hyphomicrobiales</taxon>
        <taxon>Stappiaceae</taxon>
        <taxon>Breoghania</taxon>
    </lineage>
</organism>